<dbReference type="EMBL" id="BAAAPW010000001">
    <property type="protein sequence ID" value="GAA2021875.1"/>
    <property type="molecule type" value="Genomic_DNA"/>
</dbReference>
<evidence type="ECO:0000313" key="2">
    <source>
        <dbReference type="EMBL" id="GAA2021875.1"/>
    </source>
</evidence>
<accession>A0ABN2TUP3</accession>
<organism evidence="2 3">
    <name type="scientific">Agromyces tropicus</name>
    <dbReference type="NCBI Taxonomy" id="555371"/>
    <lineage>
        <taxon>Bacteria</taxon>
        <taxon>Bacillati</taxon>
        <taxon>Actinomycetota</taxon>
        <taxon>Actinomycetes</taxon>
        <taxon>Micrococcales</taxon>
        <taxon>Microbacteriaceae</taxon>
        <taxon>Agromyces</taxon>
    </lineage>
</organism>
<name>A0ABN2TUP3_9MICO</name>
<evidence type="ECO:0000256" key="1">
    <source>
        <dbReference type="SAM" id="MobiDB-lite"/>
    </source>
</evidence>
<feature type="region of interest" description="Disordered" evidence="1">
    <location>
        <begin position="33"/>
        <end position="58"/>
    </location>
</feature>
<dbReference type="Proteomes" id="UP001501196">
    <property type="component" value="Unassembled WGS sequence"/>
</dbReference>
<keyword evidence="3" id="KW-1185">Reference proteome</keyword>
<reference evidence="2 3" key="1">
    <citation type="journal article" date="2019" name="Int. J. Syst. Evol. Microbiol.">
        <title>The Global Catalogue of Microorganisms (GCM) 10K type strain sequencing project: providing services to taxonomists for standard genome sequencing and annotation.</title>
        <authorList>
            <consortium name="The Broad Institute Genomics Platform"/>
            <consortium name="The Broad Institute Genome Sequencing Center for Infectious Disease"/>
            <person name="Wu L."/>
            <person name="Ma J."/>
        </authorList>
    </citation>
    <scope>NUCLEOTIDE SEQUENCE [LARGE SCALE GENOMIC DNA]</scope>
    <source>
        <strain evidence="2 3">JCM 15672</strain>
    </source>
</reference>
<dbReference type="RefSeq" id="WP_344368626.1">
    <property type="nucleotide sequence ID" value="NZ_BAAAPW010000001.1"/>
</dbReference>
<proteinExistence type="predicted"/>
<comment type="caution">
    <text evidence="2">The sequence shown here is derived from an EMBL/GenBank/DDBJ whole genome shotgun (WGS) entry which is preliminary data.</text>
</comment>
<evidence type="ECO:0000313" key="3">
    <source>
        <dbReference type="Proteomes" id="UP001501196"/>
    </source>
</evidence>
<protein>
    <submittedName>
        <fullName evidence="2">Uncharacterized protein</fullName>
    </submittedName>
</protein>
<sequence length="58" mass="6000">MGNNSSDDDSFGGVMPQAAVDIPTAVGGYLTHGDNGRGIETRVVEGYQTNARDGRESG</sequence>
<gene>
    <name evidence="2" type="ORF">GCM10009819_00490</name>
</gene>
<feature type="compositionally biased region" description="Basic and acidic residues" evidence="1">
    <location>
        <begin position="34"/>
        <end position="43"/>
    </location>
</feature>